<dbReference type="InterPro" id="IPR026893">
    <property type="entry name" value="Tyr/Ser_Pase_IphP-type"/>
</dbReference>
<keyword evidence="2" id="KW-1185">Reference proteome</keyword>
<comment type="caution">
    <text evidence="1">The sequence shown here is derived from an EMBL/GenBank/DDBJ whole genome shotgun (WGS) entry which is preliminary data.</text>
</comment>
<dbReference type="Gene3D" id="3.90.190.10">
    <property type="entry name" value="Protein tyrosine phosphatase superfamily"/>
    <property type="match status" value="2"/>
</dbReference>
<dbReference type="Pfam" id="PF13350">
    <property type="entry name" value="Y_phosphatase3"/>
    <property type="match status" value="2"/>
</dbReference>
<dbReference type="Proteomes" id="UP001213000">
    <property type="component" value="Unassembled WGS sequence"/>
</dbReference>
<dbReference type="InterPro" id="IPR029021">
    <property type="entry name" value="Prot-tyrosine_phosphatase-like"/>
</dbReference>
<name>A0AAD5YZK9_9AGAR</name>
<protein>
    <recommendedName>
        <fullName evidence="3">Tyrosine phosphatase</fullName>
    </recommendedName>
</protein>
<evidence type="ECO:0008006" key="3">
    <source>
        <dbReference type="Google" id="ProtNLM"/>
    </source>
</evidence>
<evidence type="ECO:0000313" key="1">
    <source>
        <dbReference type="EMBL" id="KAJ3574782.1"/>
    </source>
</evidence>
<evidence type="ECO:0000313" key="2">
    <source>
        <dbReference type="Proteomes" id="UP001213000"/>
    </source>
</evidence>
<dbReference type="GO" id="GO:0004721">
    <property type="term" value="F:phosphoprotein phosphatase activity"/>
    <property type="evidence" value="ECO:0007669"/>
    <property type="project" value="InterPro"/>
</dbReference>
<organism evidence="1 2">
    <name type="scientific">Leucocoprinus birnbaumii</name>
    <dbReference type="NCBI Taxonomy" id="56174"/>
    <lineage>
        <taxon>Eukaryota</taxon>
        <taxon>Fungi</taxon>
        <taxon>Dikarya</taxon>
        <taxon>Basidiomycota</taxon>
        <taxon>Agaricomycotina</taxon>
        <taxon>Agaricomycetes</taxon>
        <taxon>Agaricomycetidae</taxon>
        <taxon>Agaricales</taxon>
        <taxon>Agaricineae</taxon>
        <taxon>Agaricaceae</taxon>
        <taxon>Leucocoprinus</taxon>
    </lineage>
</organism>
<proteinExistence type="predicted"/>
<reference evidence="1" key="1">
    <citation type="submission" date="2022-07" db="EMBL/GenBank/DDBJ databases">
        <title>Genome Sequence of Leucocoprinus birnbaumii.</title>
        <authorList>
            <person name="Buettner E."/>
        </authorList>
    </citation>
    <scope>NUCLEOTIDE SEQUENCE</scope>
    <source>
        <strain evidence="1">VT141</strain>
    </source>
</reference>
<dbReference type="EMBL" id="JANIEX010000057">
    <property type="protein sequence ID" value="KAJ3574782.1"/>
    <property type="molecule type" value="Genomic_DNA"/>
</dbReference>
<sequence>MHDLDALDPVYVAQVLSKPPFVTVPGVINVRDLGLLPSATYPGKMTKPRYLYRSAEISGVLPEGKKLFKELNITTVFDLRSDTEIRKYNSPLPEIDGVEIVHIPVFKTEDYSPEMMAKRFQLYASGKTEREARVLTGYKLAGVDDETIAKDYSLTRVGREPAREMIMARLSKEPLFQSNNEAALNMFTCRHDTMIAFLKLLQDKYHGVEAYVKKYVGFNDEDIATVRDNILVSSKSCL</sequence>
<accession>A0AAD5YZK9</accession>
<dbReference type="AlphaFoldDB" id="A0AAD5YZK9"/>
<gene>
    <name evidence="1" type="ORF">NP233_g1538</name>
</gene>
<dbReference type="SUPFAM" id="SSF52799">
    <property type="entry name" value="(Phosphotyrosine protein) phosphatases II"/>
    <property type="match status" value="1"/>
</dbReference>